<evidence type="ECO:0000256" key="2">
    <source>
        <dbReference type="ARBA" id="ARBA00022598"/>
    </source>
</evidence>
<dbReference type="GO" id="GO:0016405">
    <property type="term" value="F:CoA-ligase activity"/>
    <property type="evidence" value="ECO:0007669"/>
    <property type="project" value="TreeGrafter"/>
</dbReference>
<comment type="similarity">
    <text evidence="1">Belongs to the ATP-dependent AMP-binding enzyme family.</text>
</comment>
<dbReference type="PANTHER" id="PTHR24096:SF149">
    <property type="entry name" value="AMP-BINDING DOMAIN-CONTAINING PROTEIN-RELATED"/>
    <property type="match status" value="1"/>
</dbReference>
<dbReference type="Proteomes" id="UP000184330">
    <property type="component" value="Unassembled WGS sequence"/>
</dbReference>
<dbReference type="InterPro" id="IPR025110">
    <property type="entry name" value="AMP-bd_C"/>
</dbReference>
<evidence type="ECO:0000256" key="1">
    <source>
        <dbReference type="ARBA" id="ARBA00006432"/>
    </source>
</evidence>
<dbReference type="Gene3D" id="3.30.300.30">
    <property type="match status" value="1"/>
</dbReference>
<evidence type="ECO:0000313" key="6">
    <source>
        <dbReference type="Proteomes" id="UP000184330"/>
    </source>
</evidence>
<protein>
    <submittedName>
        <fullName evidence="5">Related to 4-coumarate-CoA ligase</fullName>
    </submittedName>
</protein>
<dbReference type="Pfam" id="PF13193">
    <property type="entry name" value="AMP-binding_C"/>
    <property type="match status" value="1"/>
</dbReference>
<dbReference type="PANTHER" id="PTHR24096">
    <property type="entry name" value="LONG-CHAIN-FATTY-ACID--COA LIGASE"/>
    <property type="match status" value="1"/>
</dbReference>
<dbReference type="AlphaFoldDB" id="A0A1L7XVL0"/>
<gene>
    <name evidence="5" type="ORF">PAC_18949</name>
</gene>
<accession>A0A1L7XVL0</accession>
<organism evidence="5 6">
    <name type="scientific">Phialocephala subalpina</name>
    <dbReference type="NCBI Taxonomy" id="576137"/>
    <lineage>
        <taxon>Eukaryota</taxon>
        <taxon>Fungi</taxon>
        <taxon>Dikarya</taxon>
        <taxon>Ascomycota</taxon>
        <taxon>Pezizomycotina</taxon>
        <taxon>Leotiomycetes</taxon>
        <taxon>Helotiales</taxon>
        <taxon>Mollisiaceae</taxon>
        <taxon>Phialocephala</taxon>
        <taxon>Phialocephala fortinii species complex</taxon>
    </lineage>
</organism>
<dbReference type="Pfam" id="PF00501">
    <property type="entry name" value="AMP-binding"/>
    <property type="match status" value="2"/>
</dbReference>
<proteinExistence type="inferred from homology"/>
<name>A0A1L7XVL0_9HELO</name>
<dbReference type="InterPro" id="IPR020845">
    <property type="entry name" value="AMP-binding_CS"/>
</dbReference>
<keyword evidence="2 5" id="KW-0436">Ligase</keyword>
<dbReference type="Gene3D" id="3.40.50.12780">
    <property type="entry name" value="N-terminal domain of ligase-like"/>
    <property type="match status" value="2"/>
</dbReference>
<keyword evidence="6" id="KW-1185">Reference proteome</keyword>
<feature type="domain" description="AMP-dependent synthetase/ligase" evidence="3">
    <location>
        <begin position="155"/>
        <end position="375"/>
    </location>
</feature>
<sequence>MAIYVSNCSIELQPNRSISELMEHNVCNTSESKIIYEDTLVGKTATYGGFRQQVARLAWGLKVNAGLKKGDIVAITSPSCIDYLLTVHAVCGIKSYSAAPLKAVSRHRGNFGKPPVLFCIGQRSSDLSLIPEDISTIDSGEQCFGLKGQDARKVCAAIIMSSGTTGSPKAVMLSHHNLVSSSEQMRRHNPENWNGEQREIFLPLMFSRNATLARIVPTIAKALSESPLVQKYTYPLLQYFSCSTAPSTVSYQSLPLVHIFANHESNACERGIKPEKGISKSGHMPKSVCSFLCFNAIIQTLFHSIVTDTNLAYGCTEVSGAVAQSGVRDTKCPLVRAGSLIANVEMKLVDEEGRDIVKESSGEILIKGPNVMMGYKGNTEASAECKTADGEWYRTGDVGKFDKNGYLTIVDRIKGIIKFQVAPTELEEIISRHPTVSEVCVIGVWNEMQSTEVPRAFIVLKSPRLESTTTASQIDEFVKSQVAGYKALRGGICFVQMLPKSPTGKILRKELRKEDTADSLIRSNL</sequence>
<feature type="domain" description="AMP-binding enzyme C-terminal" evidence="4">
    <location>
        <begin position="425"/>
        <end position="505"/>
    </location>
</feature>
<dbReference type="SUPFAM" id="SSF56801">
    <property type="entry name" value="Acetyl-CoA synthetase-like"/>
    <property type="match status" value="1"/>
</dbReference>
<evidence type="ECO:0000313" key="5">
    <source>
        <dbReference type="EMBL" id="CZR69048.1"/>
    </source>
</evidence>
<dbReference type="STRING" id="576137.A0A1L7XVL0"/>
<dbReference type="InterPro" id="IPR000873">
    <property type="entry name" value="AMP-dep_synth/lig_dom"/>
</dbReference>
<evidence type="ECO:0000259" key="3">
    <source>
        <dbReference type="Pfam" id="PF00501"/>
    </source>
</evidence>
<dbReference type="EMBL" id="FJOG01000064">
    <property type="protein sequence ID" value="CZR69048.1"/>
    <property type="molecule type" value="Genomic_DNA"/>
</dbReference>
<dbReference type="OrthoDB" id="1898221at2759"/>
<reference evidence="5 6" key="1">
    <citation type="submission" date="2016-03" db="EMBL/GenBank/DDBJ databases">
        <authorList>
            <person name="Ploux O."/>
        </authorList>
    </citation>
    <scope>NUCLEOTIDE SEQUENCE [LARGE SCALE GENOMIC DNA]</scope>
    <source>
        <strain evidence="5 6">UAMH 11012</strain>
    </source>
</reference>
<dbReference type="InterPro" id="IPR045851">
    <property type="entry name" value="AMP-bd_C_sf"/>
</dbReference>
<dbReference type="InterPro" id="IPR042099">
    <property type="entry name" value="ANL_N_sf"/>
</dbReference>
<feature type="domain" description="AMP-dependent synthetase/ligase" evidence="3">
    <location>
        <begin position="38"/>
        <end position="91"/>
    </location>
</feature>
<dbReference type="PROSITE" id="PS00455">
    <property type="entry name" value="AMP_BINDING"/>
    <property type="match status" value="1"/>
</dbReference>
<evidence type="ECO:0000259" key="4">
    <source>
        <dbReference type="Pfam" id="PF13193"/>
    </source>
</evidence>